<reference evidence="3" key="1">
    <citation type="submission" date="2023-01" db="EMBL/GenBank/DDBJ databases">
        <title>Key to firefly adult light organ development and bioluminescence: homeobox transcription factors regulate luciferase expression and transportation to peroxisome.</title>
        <authorList>
            <person name="Fu X."/>
        </authorList>
    </citation>
    <scope>NUCLEOTIDE SEQUENCE [LARGE SCALE GENOMIC DNA]</scope>
</reference>
<dbReference type="Pfam" id="PF03732">
    <property type="entry name" value="Retrotrans_gag"/>
    <property type="match status" value="1"/>
</dbReference>
<dbReference type="EMBL" id="JARPUR010000001">
    <property type="protein sequence ID" value="KAK4884771.1"/>
    <property type="molecule type" value="Genomic_DNA"/>
</dbReference>
<dbReference type="Proteomes" id="UP001353858">
    <property type="component" value="Unassembled WGS sequence"/>
</dbReference>
<gene>
    <name evidence="2" type="ORF">RN001_001042</name>
</gene>
<dbReference type="AlphaFoldDB" id="A0AAN7PKT5"/>
<accession>A0AAN7PKT5</accession>
<proteinExistence type="predicted"/>
<keyword evidence="3" id="KW-1185">Reference proteome</keyword>
<name>A0AAN7PKT5_9COLE</name>
<feature type="domain" description="Retrotransposon gag" evidence="1">
    <location>
        <begin position="204"/>
        <end position="264"/>
    </location>
</feature>
<sequence length="267" mass="30851">MEVERLNQSELIYEFRIRGVEPTGNVEQLRKLLRSSLKVEKRGKTIVFPPNPYTFEEDVKGIRETLAQLGDLVENFDDSIHGGTYKKIETKFSHVEGRIKRLIEDANRTETVDEFTRRISSLKNLLTSASKKFEDSLLLVDKDDENANLALESWSEIKPIPPNKWNLKFSGDKLSISVSAFLERVEELRIARNVSYDMLYNSAVDLFEGKALVWFRAYKSLVSDWDELTKLLRDEFQPHDYNEKLLSEIKNRTQGPDESIGVYVAVV</sequence>
<dbReference type="InterPro" id="IPR005162">
    <property type="entry name" value="Retrotrans_gag_dom"/>
</dbReference>
<comment type="caution">
    <text evidence="2">The sequence shown here is derived from an EMBL/GenBank/DDBJ whole genome shotgun (WGS) entry which is preliminary data.</text>
</comment>
<evidence type="ECO:0000313" key="3">
    <source>
        <dbReference type="Proteomes" id="UP001353858"/>
    </source>
</evidence>
<evidence type="ECO:0000313" key="2">
    <source>
        <dbReference type="EMBL" id="KAK4884771.1"/>
    </source>
</evidence>
<organism evidence="2 3">
    <name type="scientific">Aquatica leii</name>
    <dbReference type="NCBI Taxonomy" id="1421715"/>
    <lineage>
        <taxon>Eukaryota</taxon>
        <taxon>Metazoa</taxon>
        <taxon>Ecdysozoa</taxon>
        <taxon>Arthropoda</taxon>
        <taxon>Hexapoda</taxon>
        <taxon>Insecta</taxon>
        <taxon>Pterygota</taxon>
        <taxon>Neoptera</taxon>
        <taxon>Endopterygota</taxon>
        <taxon>Coleoptera</taxon>
        <taxon>Polyphaga</taxon>
        <taxon>Elateriformia</taxon>
        <taxon>Elateroidea</taxon>
        <taxon>Lampyridae</taxon>
        <taxon>Luciolinae</taxon>
        <taxon>Aquatica</taxon>
    </lineage>
</organism>
<protein>
    <recommendedName>
        <fullName evidence="1">Retrotransposon gag domain-containing protein</fullName>
    </recommendedName>
</protein>
<evidence type="ECO:0000259" key="1">
    <source>
        <dbReference type="Pfam" id="PF03732"/>
    </source>
</evidence>